<evidence type="ECO:0000256" key="1">
    <source>
        <dbReference type="SAM" id="MobiDB-lite"/>
    </source>
</evidence>
<organism evidence="4 5">
    <name type="scientific">Intrasporangium oryzae NRRL B-24470</name>
    <dbReference type="NCBI Taxonomy" id="1386089"/>
    <lineage>
        <taxon>Bacteria</taxon>
        <taxon>Bacillati</taxon>
        <taxon>Actinomycetota</taxon>
        <taxon>Actinomycetes</taxon>
        <taxon>Micrococcales</taxon>
        <taxon>Intrasporangiaceae</taxon>
        <taxon>Intrasporangium</taxon>
    </lineage>
</organism>
<feature type="transmembrane region" description="Helical" evidence="2">
    <location>
        <begin position="116"/>
        <end position="137"/>
    </location>
</feature>
<proteinExistence type="predicted"/>
<sequence length="349" mass="34317">MPFRRAPATPDLERVAQVLSGGRAGGWIPSRPGGDALPGLYDGEEVAGVRALGAEEGAEGGGHTTRPGAATEAHEPADLAAELERLDIDLRRARRPGLLTAPEPIRLGRWSVSSPAVLSVLALVVALGCAFAIRILWAERAADAASPARGASALAAGAPAVRTTDGGAPGSGATAAGSVVLAGPSGAASAPSGAPGPAAQIVVHVVGQVARPGLVRLRSGARVADAIAAAGGARSGADLSALNLARLVVDGEQVRVPKPGEAVPAPGGGGSGPVGAVGGGSGSGGAALVNLNTADLTSLDSLPGVGPVLAQRILDWRTEHGRFTSVDELGEVSGIGDKLMAQLRPKVTV</sequence>
<dbReference type="Gene3D" id="3.10.560.10">
    <property type="entry name" value="Outer membrane lipoprotein wza domain like"/>
    <property type="match status" value="1"/>
</dbReference>
<keyword evidence="5" id="KW-1185">Reference proteome</keyword>
<protein>
    <recommendedName>
        <fullName evidence="3">Helix-hairpin-helix DNA-binding motif class 1 domain-containing protein</fullName>
    </recommendedName>
</protein>
<dbReference type="InterPro" id="IPR019554">
    <property type="entry name" value="Soluble_ligand-bd"/>
</dbReference>
<dbReference type="AlphaFoldDB" id="W9GD56"/>
<dbReference type="Pfam" id="PF12836">
    <property type="entry name" value="HHH_3"/>
    <property type="match status" value="1"/>
</dbReference>
<dbReference type="GO" id="GO:0015628">
    <property type="term" value="P:protein secretion by the type II secretion system"/>
    <property type="evidence" value="ECO:0007669"/>
    <property type="project" value="TreeGrafter"/>
</dbReference>
<dbReference type="SUPFAM" id="SSF47781">
    <property type="entry name" value="RuvA domain 2-like"/>
    <property type="match status" value="1"/>
</dbReference>
<dbReference type="GO" id="GO:0003677">
    <property type="term" value="F:DNA binding"/>
    <property type="evidence" value="ECO:0007669"/>
    <property type="project" value="InterPro"/>
</dbReference>
<dbReference type="Proteomes" id="UP000019489">
    <property type="component" value="Unassembled WGS sequence"/>
</dbReference>
<evidence type="ECO:0000259" key="3">
    <source>
        <dbReference type="SMART" id="SM00278"/>
    </source>
</evidence>
<dbReference type="InterPro" id="IPR003583">
    <property type="entry name" value="Hlx-hairpin-Hlx_DNA-bd_motif"/>
</dbReference>
<dbReference type="Gene3D" id="1.10.150.280">
    <property type="entry name" value="AF1531-like domain"/>
    <property type="match status" value="1"/>
</dbReference>
<feature type="domain" description="Helix-hairpin-helix DNA-binding motif class 1" evidence="3">
    <location>
        <begin position="297"/>
        <end position="316"/>
    </location>
</feature>
<dbReference type="RefSeq" id="WP_084327884.1">
    <property type="nucleotide sequence ID" value="NZ_AWSA01000004.1"/>
</dbReference>
<dbReference type="InterPro" id="IPR051675">
    <property type="entry name" value="Endo/Exo/Phosphatase_dom_1"/>
</dbReference>
<reference evidence="4 5" key="1">
    <citation type="submission" date="2013-08" db="EMBL/GenBank/DDBJ databases">
        <title>Intrasporangium oryzae NRRL B-24470.</title>
        <authorList>
            <person name="Liu H."/>
            <person name="Wang G."/>
        </authorList>
    </citation>
    <scope>NUCLEOTIDE SEQUENCE [LARGE SCALE GENOMIC DNA]</scope>
    <source>
        <strain evidence="4 5">NRRL B-24470</strain>
    </source>
</reference>
<dbReference type="OrthoDB" id="9758724at2"/>
<feature type="domain" description="Helix-hairpin-helix DNA-binding motif class 1" evidence="3">
    <location>
        <begin position="327"/>
        <end position="346"/>
    </location>
</feature>
<feature type="region of interest" description="Disordered" evidence="1">
    <location>
        <begin position="55"/>
        <end position="74"/>
    </location>
</feature>
<comment type="caution">
    <text evidence="4">The sequence shown here is derived from an EMBL/GenBank/DDBJ whole genome shotgun (WGS) entry which is preliminary data.</text>
</comment>
<dbReference type="Pfam" id="PF10531">
    <property type="entry name" value="SLBB"/>
    <property type="match status" value="1"/>
</dbReference>
<dbReference type="SMART" id="SM00278">
    <property type="entry name" value="HhH1"/>
    <property type="match status" value="2"/>
</dbReference>
<dbReference type="STRING" id="1386089.N865_01680"/>
<dbReference type="InterPro" id="IPR010994">
    <property type="entry name" value="RuvA_2-like"/>
</dbReference>
<evidence type="ECO:0000256" key="2">
    <source>
        <dbReference type="SAM" id="Phobius"/>
    </source>
</evidence>
<dbReference type="PANTHER" id="PTHR21180">
    <property type="entry name" value="ENDONUCLEASE/EXONUCLEASE/PHOSPHATASE FAMILY DOMAIN-CONTAINING PROTEIN 1"/>
    <property type="match status" value="1"/>
</dbReference>
<dbReference type="PATRIC" id="fig|1386089.3.peg.527"/>
<evidence type="ECO:0000313" key="4">
    <source>
        <dbReference type="EMBL" id="EWT03152.1"/>
    </source>
</evidence>
<keyword evidence="2" id="KW-1133">Transmembrane helix</keyword>
<dbReference type="GO" id="GO:0015627">
    <property type="term" value="C:type II protein secretion system complex"/>
    <property type="evidence" value="ECO:0007669"/>
    <property type="project" value="TreeGrafter"/>
</dbReference>
<dbReference type="PANTHER" id="PTHR21180:SF32">
    <property type="entry name" value="ENDONUCLEASE_EXONUCLEASE_PHOSPHATASE FAMILY DOMAIN-CONTAINING PROTEIN 1"/>
    <property type="match status" value="1"/>
</dbReference>
<keyword evidence="2" id="KW-0812">Transmembrane</keyword>
<name>W9GD56_9MICO</name>
<keyword evidence="2" id="KW-0472">Membrane</keyword>
<dbReference type="eggNOG" id="COG1555">
    <property type="taxonomic scope" value="Bacteria"/>
</dbReference>
<evidence type="ECO:0000313" key="5">
    <source>
        <dbReference type="Proteomes" id="UP000019489"/>
    </source>
</evidence>
<dbReference type="GO" id="GO:0006281">
    <property type="term" value="P:DNA repair"/>
    <property type="evidence" value="ECO:0007669"/>
    <property type="project" value="InterPro"/>
</dbReference>
<accession>W9GD56</accession>
<dbReference type="EMBL" id="AWSA01000004">
    <property type="protein sequence ID" value="EWT03152.1"/>
    <property type="molecule type" value="Genomic_DNA"/>
</dbReference>
<gene>
    <name evidence="4" type="ORF">N865_01680</name>
</gene>